<protein>
    <submittedName>
        <fullName evidence="1">Uncharacterized protein</fullName>
    </submittedName>
</protein>
<evidence type="ECO:0000313" key="2">
    <source>
        <dbReference type="Proteomes" id="UP000195573"/>
    </source>
</evidence>
<organism evidence="1 2">
    <name type="scientific">Sutcliffiella horikoshii</name>
    <dbReference type="NCBI Taxonomy" id="79883"/>
    <lineage>
        <taxon>Bacteria</taxon>
        <taxon>Bacillati</taxon>
        <taxon>Bacillota</taxon>
        <taxon>Bacilli</taxon>
        <taxon>Bacillales</taxon>
        <taxon>Bacillaceae</taxon>
        <taxon>Sutcliffiella</taxon>
    </lineage>
</organism>
<proteinExistence type="predicted"/>
<dbReference type="EMBL" id="CP020880">
    <property type="protein sequence ID" value="ART74962.1"/>
    <property type="molecule type" value="Genomic_DNA"/>
</dbReference>
<evidence type="ECO:0000313" key="1">
    <source>
        <dbReference type="EMBL" id="ART74962.1"/>
    </source>
</evidence>
<accession>A0ABN4Z9D2</accession>
<keyword evidence="2" id="KW-1185">Reference proteome</keyword>
<dbReference type="Proteomes" id="UP000195573">
    <property type="component" value="Chromosome"/>
</dbReference>
<sequence length="66" mass="7696">MEGLEWCVRRETDMFFAKVTIRSKKVTITFEKVTITPKKVTITSENITISRPQTFPVQKNPLSHKE</sequence>
<gene>
    <name evidence="1" type="ORF">B4U37_02390</name>
</gene>
<reference evidence="1 2" key="1">
    <citation type="submission" date="2017-04" db="EMBL/GenBank/DDBJ databases">
        <title>Complete Genome Sequence of the Bacillus horikoshii 20a strain from Cuatro Cienegas, Coahuila, Mexico.</title>
        <authorList>
            <person name="Zarza E."/>
            <person name="Alcaraz L.D."/>
            <person name="Aguilar-Salinas B."/>
            <person name="Islas A."/>
            <person name="Olmedo-Alvarez G."/>
        </authorList>
    </citation>
    <scope>NUCLEOTIDE SEQUENCE [LARGE SCALE GENOMIC DNA]</scope>
    <source>
        <strain evidence="1 2">20a</strain>
    </source>
</reference>
<name>A0ABN4Z9D2_9BACI</name>